<comment type="caution">
    <text evidence="2">The sequence shown here is derived from an EMBL/GenBank/DDBJ whole genome shotgun (WGS) entry which is preliminary data.</text>
</comment>
<organism evidence="2 3">
    <name type="scientific">Paramecium primaurelia</name>
    <dbReference type="NCBI Taxonomy" id="5886"/>
    <lineage>
        <taxon>Eukaryota</taxon>
        <taxon>Sar</taxon>
        <taxon>Alveolata</taxon>
        <taxon>Ciliophora</taxon>
        <taxon>Intramacronucleata</taxon>
        <taxon>Oligohymenophorea</taxon>
        <taxon>Peniculida</taxon>
        <taxon>Parameciidae</taxon>
        <taxon>Paramecium</taxon>
    </lineage>
</organism>
<dbReference type="AlphaFoldDB" id="A0A8S1L592"/>
<feature type="chain" id="PRO_5035934353" evidence="1">
    <location>
        <begin position="26"/>
        <end position="270"/>
    </location>
</feature>
<accession>A0A8S1L592</accession>
<gene>
    <name evidence="2" type="ORF">PPRIM_AZ9-3.1.T0330251</name>
</gene>
<evidence type="ECO:0000313" key="2">
    <source>
        <dbReference type="EMBL" id="CAD8062647.1"/>
    </source>
</evidence>
<keyword evidence="1" id="KW-0732">Signal</keyword>
<feature type="signal peptide" evidence="1">
    <location>
        <begin position="1"/>
        <end position="25"/>
    </location>
</feature>
<name>A0A8S1L592_PARPR</name>
<dbReference type="OMA" id="NSKECLY"/>
<dbReference type="Proteomes" id="UP000688137">
    <property type="component" value="Unassembled WGS sequence"/>
</dbReference>
<sequence length="270" mass="31202">MTAKFLIFLGLIVIVAWQLVVRCTCQQLFWEEECLLGGCFWKNDICIQVGCENRISESECNQTTTTDDWNPNCKWVDEKCVDIDTYNCDDTCENSTICELDDTGACQIKYVLDRKHCTDFSTNNCNQQLSNYEFCEKHDHACSSVTFETKCNEILTEKACNGLGCYWDNKNTKTKCNSKECLYFDQPNCSWTINGERKFTFCNWNETRAFCQETNDTTAFTNISRCSLDSNFIYHFDNSTGNQECQACVDPAELYSQLFQIFSITIITLY</sequence>
<protein>
    <submittedName>
        <fullName evidence="2">Uncharacterized protein</fullName>
    </submittedName>
</protein>
<evidence type="ECO:0000256" key="1">
    <source>
        <dbReference type="SAM" id="SignalP"/>
    </source>
</evidence>
<evidence type="ECO:0000313" key="3">
    <source>
        <dbReference type="Proteomes" id="UP000688137"/>
    </source>
</evidence>
<reference evidence="2" key="1">
    <citation type="submission" date="2021-01" db="EMBL/GenBank/DDBJ databases">
        <authorList>
            <consortium name="Genoscope - CEA"/>
            <person name="William W."/>
        </authorList>
    </citation>
    <scope>NUCLEOTIDE SEQUENCE</scope>
</reference>
<keyword evidence="3" id="KW-1185">Reference proteome</keyword>
<dbReference type="EMBL" id="CAJJDM010000032">
    <property type="protein sequence ID" value="CAD8062647.1"/>
    <property type="molecule type" value="Genomic_DNA"/>
</dbReference>
<proteinExistence type="predicted"/>